<evidence type="ECO:0000313" key="4">
    <source>
        <dbReference type="Proteomes" id="UP000016930"/>
    </source>
</evidence>
<dbReference type="InterPro" id="IPR012337">
    <property type="entry name" value="RNaseH-like_sf"/>
</dbReference>
<evidence type="ECO:0000256" key="1">
    <source>
        <dbReference type="SAM" id="MobiDB-lite"/>
    </source>
</evidence>
<reference evidence="3 4" key="1">
    <citation type="journal article" date="2012" name="Proc. Natl. Acad. Sci. U.S.A.">
        <title>Comparative genomics of Ceriporiopsis subvermispora and Phanerochaete chrysosporium provide insight into selective ligninolysis.</title>
        <authorList>
            <person name="Fernandez-Fueyo E."/>
            <person name="Ruiz-Duenas F.J."/>
            <person name="Ferreira P."/>
            <person name="Floudas D."/>
            <person name="Hibbett D.S."/>
            <person name="Canessa P."/>
            <person name="Larrondo L.F."/>
            <person name="James T.Y."/>
            <person name="Seelenfreund D."/>
            <person name="Lobos S."/>
            <person name="Polanco R."/>
            <person name="Tello M."/>
            <person name="Honda Y."/>
            <person name="Watanabe T."/>
            <person name="Watanabe T."/>
            <person name="Ryu J.S."/>
            <person name="Kubicek C.P."/>
            <person name="Schmoll M."/>
            <person name="Gaskell J."/>
            <person name="Hammel K.E."/>
            <person name="St John F.J."/>
            <person name="Vanden Wymelenberg A."/>
            <person name="Sabat G."/>
            <person name="Splinter BonDurant S."/>
            <person name="Syed K."/>
            <person name="Yadav J.S."/>
            <person name="Doddapaneni H."/>
            <person name="Subramanian V."/>
            <person name="Lavin J.L."/>
            <person name="Oguiza J.A."/>
            <person name="Perez G."/>
            <person name="Pisabarro A.G."/>
            <person name="Ramirez L."/>
            <person name="Santoyo F."/>
            <person name="Master E."/>
            <person name="Coutinho P.M."/>
            <person name="Henrissat B."/>
            <person name="Lombard V."/>
            <person name="Magnuson J.K."/>
            <person name="Kuees U."/>
            <person name="Hori C."/>
            <person name="Igarashi K."/>
            <person name="Samejima M."/>
            <person name="Held B.W."/>
            <person name="Barry K.W."/>
            <person name="LaButti K.M."/>
            <person name="Lapidus A."/>
            <person name="Lindquist E.A."/>
            <person name="Lucas S.M."/>
            <person name="Riley R."/>
            <person name="Salamov A.A."/>
            <person name="Hoffmeister D."/>
            <person name="Schwenk D."/>
            <person name="Hadar Y."/>
            <person name="Yarden O."/>
            <person name="de Vries R.P."/>
            <person name="Wiebenga A."/>
            <person name="Stenlid J."/>
            <person name="Eastwood D."/>
            <person name="Grigoriev I.V."/>
            <person name="Berka R.M."/>
            <person name="Blanchette R.A."/>
            <person name="Kersten P."/>
            <person name="Martinez A.T."/>
            <person name="Vicuna R."/>
            <person name="Cullen D."/>
        </authorList>
    </citation>
    <scope>NUCLEOTIDE SEQUENCE [LARGE SCALE GENOMIC DNA]</scope>
    <source>
        <strain evidence="3 4">B</strain>
    </source>
</reference>
<evidence type="ECO:0000313" key="3">
    <source>
        <dbReference type="EMBL" id="EMD39511.1"/>
    </source>
</evidence>
<evidence type="ECO:0000259" key="2">
    <source>
        <dbReference type="Pfam" id="PF05699"/>
    </source>
</evidence>
<dbReference type="EMBL" id="KB445793">
    <property type="protein sequence ID" value="EMD39511.1"/>
    <property type="molecule type" value="Genomic_DNA"/>
</dbReference>
<feature type="region of interest" description="Disordered" evidence="1">
    <location>
        <begin position="53"/>
        <end position="72"/>
    </location>
</feature>
<accession>M2RL30</accession>
<feature type="non-terminal residue" evidence="3">
    <location>
        <position position="72"/>
    </location>
</feature>
<dbReference type="Pfam" id="PF05699">
    <property type="entry name" value="Dimer_Tnp_hAT"/>
    <property type="match status" value="1"/>
</dbReference>
<dbReference type="HOGENOM" id="CLU_2729056_0_0_1"/>
<protein>
    <recommendedName>
        <fullName evidence="2">HAT C-terminal dimerisation domain-containing protein</fullName>
    </recommendedName>
</protein>
<dbReference type="AlphaFoldDB" id="M2RL30"/>
<organism evidence="3 4">
    <name type="scientific">Ceriporiopsis subvermispora (strain B)</name>
    <name type="common">White-rot fungus</name>
    <name type="synonym">Gelatoporia subvermispora</name>
    <dbReference type="NCBI Taxonomy" id="914234"/>
    <lineage>
        <taxon>Eukaryota</taxon>
        <taxon>Fungi</taxon>
        <taxon>Dikarya</taxon>
        <taxon>Basidiomycota</taxon>
        <taxon>Agaricomycotina</taxon>
        <taxon>Agaricomycetes</taxon>
        <taxon>Polyporales</taxon>
        <taxon>Gelatoporiaceae</taxon>
        <taxon>Gelatoporia</taxon>
    </lineage>
</organism>
<feature type="domain" description="HAT C-terminal dimerisation" evidence="2">
    <location>
        <begin position="2"/>
        <end position="39"/>
    </location>
</feature>
<dbReference type="SUPFAM" id="SSF53098">
    <property type="entry name" value="Ribonuclease H-like"/>
    <property type="match status" value="1"/>
</dbReference>
<dbReference type="InterPro" id="IPR008906">
    <property type="entry name" value="HATC_C_dom"/>
</dbReference>
<feature type="compositionally biased region" description="Acidic residues" evidence="1">
    <location>
        <begin position="61"/>
        <end position="72"/>
    </location>
</feature>
<proteinExistence type="predicted"/>
<keyword evidence="4" id="KW-1185">Reference proteome</keyword>
<dbReference type="STRING" id="914234.M2RL30"/>
<dbReference type="OrthoDB" id="3062869at2759"/>
<dbReference type="Proteomes" id="UP000016930">
    <property type="component" value="Unassembled WGS sequence"/>
</dbReference>
<sequence>MATSVSSERAFSSAGITITKRRNRLKGDIVEALQLLKSALRKSLFLFECGPSSATESALVDTEDGEDINPSA</sequence>
<gene>
    <name evidence="3" type="ORF">CERSUDRAFT_131909</name>
</gene>
<dbReference type="GO" id="GO:0046983">
    <property type="term" value="F:protein dimerization activity"/>
    <property type="evidence" value="ECO:0007669"/>
    <property type="project" value="InterPro"/>
</dbReference>
<name>M2RL30_CERS8</name>